<evidence type="ECO:0000256" key="3">
    <source>
        <dbReference type="SAM" id="MobiDB-lite"/>
    </source>
</evidence>
<evidence type="ECO:0000313" key="6">
    <source>
        <dbReference type="Proteomes" id="UP001233999"/>
    </source>
</evidence>
<evidence type="ECO:0000313" key="5">
    <source>
        <dbReference type="EMBL" id="KAJ9589212.1"/>
    </source>
</evidence>
<keyword evidence="1" id="KW-1015">Disulfide bond</keyword>
<dbReference type="Pfam" id="PF00431">
    <property type="entry name" value="CUB"/>
    <property type="match status" value="1"/>
</dbReference>
<dbReference type="PANTHER" id="PTHR47537">
    <property type="entry name" value="CUBILIN"/>
    <property type="match status" value="1"/>
</dbReference>
<keyword evidence="6" id="KW-1185">Reference proteome</keyword>
<evidence type="ECO:0000256" key="1">
    <source>
        <dbReference type="ARBA" id="ARBA00023157"/>
    </source>
</evidence>
<dbReference type="InterPro" id="IPR000859">
    <property type="entry name" value="CUB_dom"/>
</dbReference>
<gene>
    <name evidence="5" type="ORF">L9F63_028004</name>
</gene>
<organism evidence="5 6">
    <name type="scientific">Diploptera punctata</name>
    <name type="common">Pacific beetle cockroach</name>
    <dbReference type="NCBI Taxonomy" id="6984"/>
    <lineage>
        <taxon>Eukaryota</taxon>
        <taxon>Metazoa</taxon>
        <taxon>Ecdysozoa</taxon>
        <taxon>Arthropoda</taxon>
        <taxon>Hexapoda</taxon>
        <taxon>Insecta</taxon>
        <taxon>Pterygota</taxon>
        <taxon>Neoptera</taxon>
        <taxon>Polyneoptera</taxon>
        <taxon>Dictyoptera</taxon>
        <taxon>Blattodea</taxon>
        <taxon>Blaberoidea</taxon>
        <taxon>Blaberidae</taxon>
        <taxon>Diplopterinae</taxon>
        <taxon>Diploptera</taxon>
    </lineage>
</organism>
<proteinExistence type="predicted"/>
<comment type="caution">
    <text evidence="2">Lacks conserved residue(s) required for the propagation of feature annotation.</text>
</comment>
<dbReference type="InterPro" id="IPR053207">
    <property type="entry name" value="Non-NMDA_GluR_Accessory"/>
</dbReference>
<evidence type="ECO:0000256" key="2">
    <source>
        <dbReference type="PROSITE-ProRule" id="PRU00059"/>
    </source>
</evidence>
<feature type="non-terminal residue" evidence="5">
    <location>
        <position position="1"/>
    </location>
</feature>
<accession>A0AAD8EGZ9</accession>
<dbReference type="PROSITE" id="PS01180">
    <property type="entry name" value="CUB"/>
    <property type="match status" value="1"/>
</dbReference>
<dbReference type="EMBL" id="JASPKZ010005047">
    <property type="protein sequence ID" value="KAJ9589212.1"/>
    <property type="molecule type" value="Genomic_DNA"/>
</dbReference>
<dbReference type="AlphaFoldDB" id="A0AAD8EGZ9"/>
<evidence type="ECO:0000259" key="4">
    <source>
        <dbReference type="PROSITE" id="PS01180"/>
    </source>
</evidence>
<sequence>SSCDVVLSSDTLKNGSVSSPLYPSPYPPRSNCRYDFQGRGKERVQIVFSDFNLYHPTDNSK</sequence>
<dbReference type="InterPro" id="IPR035914">
    <property type="entry name" value="Sperma_CUB_dom_sf"/>
</dbReference>
<dbReference type="SUPFAM" id="SSF49854">
    <property type="entry name" value="Spermadhesin, CUB domain"/>
    <property type="match status" value="1"/>
</dbReference>
<dbReference type="GO" id="GO:0005886">
    <property type="term" value="C:plasma membrane"/>
    <property type="evidence" value="ECO:0007669"/>
    <property type="project" value="TreeGrafter"/>
</dbReference>
<reference evidence="5" key="1">
    <citation type="journal article" date="2023" name="IScience">
        <title>Live-bearing cockroach genome reveals convergent evolutionary mechanisms linked to viviparity in insects and beyond.</title>
        <authorList>
            <person name="Fouks B."/>
            <person name="Harrison M.C."/>
            <person name="Mikhailova A.A."/>
            <person name="Marchal E."/>
            <person name="English S."/>
            <person name="Carruthers M."/>
            <person name="Jennings E.C."/>
            <person name="Chiamaka E.L."/>
            <person name="Frigard R.A."/>
            <person name="Pippel M."/>
            <person name="Attardo G.M."/>
            <person name="Benoit J.B."/>
            <person name="Bornberg-Bauer E."/>
            <person name="Tobe S.S."/>
        </authorList>
    </citation>
    <scope>NUCLEOTIDE SEQUENCE</scope>
    <source>
        <strain evidence="5">Stay&amp;Tobe</strain>
    </source>
</reference>
<feature type="domain" description="CUB" evidence="4">
    <location>
        <begin position="3"/>
        <end position="61"/>
    </location>
</feature>
<dbReference type="Proteomes" id="UP001233999">
    <property type="component" value="Unassembled WGS sequence"/>
</dbReference>
<dbReference type="PANTHER" id="PTHR47537:SF2">
    <property type="entry name" value="CUBILIN"/>
    <property type="match status" value="1"/>
</dbReference>
<comment type="caution">
    <text evidence="5">The sequence shown here is derived from an EMBL/GenBank/DDBJ whole genome shotgun (WGS) entry which is preliminary data.</text>
</comment>
<feature type="region of interest" description="Disordered" evidence="3">
    <location>
        <begin position="1"/>
        <end position="24"/>
    </location>
</feature>
<dbReference type="Gene3D" id="2.60.120.290">
    <property type="entry name" value="Spermadhesin, CUB domain"/>
    <property type="match status" value="1"/>
</dbReference>
<name>A0AAD8EGZ9_DIPPU</name>
<protein>
    <recommendedName>
        <fullName evidence="4">CUB domain-containing protein</fullName>
    </recommendedName>
</protein>
<reference evidence="5" key="2">
    <citation type="submission" date="2023-05" db="EMBL/GenBank/DDBJ databases">
        <authorList>
            <person name="Fouks B."/>
        </authorList>
    </citation>
    <scope>NUCLEOTIDE SEQUENCE</scope>
    <source>
        <strain evidence="5">Stay&amp;Tobe</strain>
        <tissue evidence="5">Testes</tissue>
    </source>
</reference>
<feature type="compositionally biased region" description="Polar residues" evidence="3">
    <location>
        <begin position="1"/>
        <end position="15"/>
    </location>
</feature>
<feature type="non-terminal residue" evidence="5">
    <location>
        <position position="61"/>
    </location>
</feature>